<evidence type="ECO:0008006" key="3">
    <source>
        <dbReference type="Google" id="ProtNLM"/>
    </source>
</evidence>
<dbReference type="PANTHER" id="PTHR39189">
    <property type="entry name" value="UPF0173 METAL-DEPENDENT HYDROLASE YTKL"/>
    <property type="match status" value="1"/>
</dbReference>
<reference evidence="2" key="1">
    <citation type="submission" date="2017-09" db="EMBL/GenBank/DDBJ databases">
        <title>Depth-based differentiation of microbial function through sediment-hosted aquifers and enrichment of novel symbionts in the deep terrestrial subsurface.</title>
        <authorList>
            <person name="Probst A.J."/>
            <person name="Ladd B."/>
            <person name="Jarett J.K."/>
            <person name="Geller-Mcgrath D.E."/>
            <person name="Sieber C.M.K."/>
            <person name="Emerson J.B."/>
            <person name="Anantharaman K."/>
            <person name="Thomas B.C."/>
            <person name="Malmstrom R."/>
            <person name="Stieglmeier M."/>
            <person name="Klingl A."/>
            <person name="Woyke T."/>
            <person name="Ryan C.M."/>
            <person name="Banfield J.F."/>
        </authorList>
    </citation>
    <scope>NUCLEOTIDE SEQUENCE [LARGE SCALE GENOMIC DNA]</scope>
</reference>
<organism evidence="1 2">
    <name type="scientific">Candidatus Shapirobacteria bacterium CG09_land_8_20_14_0_10_47_13</name>
    <dbReference type="NCBI Taxonomy" id="1974481"/>
    <lineage>
        <taxon>Bacteria</taxon>
        <taxon>Candidatus Shapironibacteriota</taxon>
    </lineage>
</organism>
<dbReference type="EMBL" id="PEZJ01000025">
    <property type="protein sequence ID" value="PIS13854.1"/>
    <property type="molecule type" value="Genomic_DNA"/>
</dbReference>
<comment type="caution">
    <text evidence="1">The sequence shown here is derived from an EMBL/GenBank/DDBJ whole genome shotgun (WGS) entry which is preliminary data.</text>
</comment>
<name>A0A2H0WMG9_9BACT</name>
<dbReference type="Gene3D" id="3.60.15.10">
    <property type="entry name" value="Ribonuclease Z/Hydroxyacylglutathione hydrolase-like"/>
    <property type="match status" value="1"/>
</dbReference>
<sequence length="231" mass="25209">MKFPVIILVVEISFLGHSCFRIKGKNTILLTDPFAEEIGFSFPKTTADIITVSHQHHDHNNAAAVMGTIRRSAPFVVAGPGEYEIAGVFIYGIPSFHDAEEGAQRGGNTIYVINMDGVRLAHLGDLGHKLSDRQLEEVNGVDVLMIPVGGNYTLSAAEAVAVIGQVEPKVVIPMHYKMPGVNIDIAPVEDFVKEVGLEAIKKEEKLVIYADRLPEERQIVILNARNQNSAS</sequence>
<evidence type="ECO:0000313" key="2">
    <source>
        <dbReference type="Proteomes" id="UP000230033"/>
    </source>
</evidence>
<dbReference type="Pfam" id="PF13483">
    <property type="entry name" value="Lactamase_B_3"/>
    <property type="match status" value="1"/>
</dbReference>
<proteinExistence type="predicted"/>
<protein>
    <recommendedName>
        <fullName evidence="3">Lactamase</fullName>
    </recommendedName>
</protein>
<accession>A0A2H0WMG9</accession>
<dbReference type="Proteomes" id="UP000230033">
    <property type="component" value="Unassembled WGS sequence"/>
</dbReference>
<dbReference type="InterPro" id="IPR036866">
    <property type="entry name" value="RibonucZ/Hydroxyglut_hydro"/>
</dbReference>
<gene>
    <name evidence="1" type="ORF">COT65_02030</name>
</gene>
<dbReference type="PANTHER" id="PTHR39189:SF1">
    <property type="entry name" value="UPF0173 METAL-DEPENDENT HYDROLASE YTKL"/>
    <property type="match status" value="1"/>
</dbReference>
<dbReference type="SUPFAM" id="SSF56281">
    <property type="entry name" value="Metallo-hydrolase/oxidoreductase"/>
    <property type="match status" value="1"/>
</dbReference>
<dbReference type="AlphaFoldDB" id="A0A2H0WMG9"/>
<evidence type="ECO:0000313" key="1">
    <source>
        <dbReference type="EMBL" id="PIS13854.1"/>
    </source>
</evidence>